<dbReference type="GO" id="GO:0005634">
    <property type="term" value="C:nucleus"/>
    <property type="evidence" value="ECO:0007669"/>
    <property type="project" value="UniProtKB-SubCell"/>
</dbReference>
<dbReference type="EMBL" id="GEZM01043831">
    <property type="protein sequence ID" value="JAV78743.1"/>
    <property type="molecule type" value="Transcribed_RNA"/>
</dbReference>
<dbReference type="InterPro" id="IPR007889">
    <property type="entry name" value="HTH_Psq"/>
</dbReference>
<keyword evidence="3" id="KW-0539">Nucleus</keyword>
<sequence>MIMAIEAVTKNGINKKAAAREFKVPRSTLVRRLALATPYSRKMGPATEIPEAEEKIIENWVLAIARKGFPVHRQNLILSVKKMVEDMGKETKYFLNGTPGRSWFRGFLKRHPKIKEKFIIFAPVGT</sequence>
<reference evidence="5" key="1">
    <citation type="journal article" date="2016" name="Sci. Rep.">
        <title>Molecular characterization of firefly nuptial gifts: a multi-omics approach sheds light on postcopulatory sexual selection.</title>
        <authorList>
            <person name="Al-Wathiqui N."/>
            <person name="Fallon T.R."/>
            <person name="South A."/>
            <person name="Weng J.K."/>
            <person name="Lewis S.M."/>
        </authorList>
    </citation>
    <scope>NUCLEOTIDE SEQUENCE</scope>
</reference>
<dbReference type="SUPFAM" id="SSF46689">
    <property type="entry name" value="Homeodomain-like"/>
    <property type="match status" value="1"/>
</dbReference>
<dbReference type="PROSITE" id="PS51253">
    <property type="entry name" value="HTH_CENPB"/>
    <property type="match status" value="1"/>
</dbReference>
<evidence type="ECO:0000256" key="3">
    <source>
        <dbReference type="ARBA" id="ARBA00023242"/>
    </source>
</evidence>
<evidence type="ECO:0000256" key="1">
    <source>
        <dbReference type="ARBA" id="ARBA00004123"/>
    </source>
</evidence>
<dbReference type="AlphaFoldDB" id="A0A1Y1LYW1"/>
<keyword evidence="2" id="KW-0238">DNA-binding</keyword>
<accession>A0A1Y1LYW1</accession>
<evidence type="ECO:0000256" key="2">
    <source>
        <dbReference type="ARBA" id="ARBA00023125"/>
    </source>
</evidence>
<dbReference type="InterPro" id="IPR009057">
    <property type="entry name" value="Homeodomain-like_sf"/>
</dbReference>
<protein>
    <recommendedName>
        <fullName evidence="4">HTH CENPB-type domain-containing protein</fullName>
    </recommendedName>
</protein>
<dbReference type="GO" id="GO:0003677">
    <property type="term" value="F:DNA binding"/>
    <property type="evidence" value="ECO:0007669"/>
    <property type="project" value="UniProtKB-KW"/>
</dbReference>
<feature type="domain" description="HTH CENPB-type" evidence="4">
    <location>
        <begin position="41"/>
        <end position="117"/>
    </location>
</feature>
<dbReference type="Gene3D" id="1.10.10.60">
    <property type="entry name" value="Homeodomain-like"/>
    <property type="match status" value="1"/>
</dbReference>
<comment type="subcellular location">
    <subcellularLocation>
        <location evidence="1">Nucleus</location>
    </subcellularLocation>
</comment>
<dbReference type="InterPro" id="IPR006600">
    <property type="entry name" value="HTH_CenpB_DNA-bd_dom"/>
</dbReference>
<dbReference type="Pfam" id="PF05225">
    <property type="entry name" value="HTH_psq"/>
    <property type="match status" value="1"/>
</dbReference>
<name>A0A1Y1LYW1_PHOPY</name>
<evidence type="ECO:0000259" key="4">
    <source>
        <dbReference type="PROSITE" id="PS51253"/>
    </source>
</evidence>
<organism evidence="5">
    <name type="scientific">Photinus pyralis</name>
    <name type="common">Common eastern firefly</name>
    <name type="synonym">Lampyris pyralis</name>
    <dbReference type="NCBI Taxonomy" id="7054"/>
    <lineage>
        <taxon>Eukaryota</taxon>
        <taxon>Metazoa</taxon>
        <taxon>Ecdysozoa</taxon>
        <taxon>Arthropoda</taxon>
        <taxon>Hexapoda</taxon>
        <taxon>Insecta</taxon>
        <taxon>Pterygota</taxon>
        <taxon>Neoptera</taxon>
        <taxon>Endopterygota</taxon>
        <taxon>Coleoptera</taxon>
        <taxon>Polyphaga</taxon>
        <taxon>Elateriformia</taxon>
        <taxon>Elateroidea</taxon>
        <taxon>Lampyridae</taxon>
        <taxon>Lampyrinae</taxon>
        <taxon>Photinus</taxon>
    </lineage>
</organism>
<proteinExistence type="predicted"/>
<evidence type="ECO:0000313" key="5">
    <source>
        <dbReference type="EMBL" id="JAV78743.1"/>
    </source>
</evidence>